<name>A0A9P0HPN1_NEZVI</name>
<evidence type="ECO:0000256" key="5">
    <source>
        <dbReference type="SAM" id="Phobius"/>
    </source>
</evidence>
<sequence length="525" mass="57992">MSRVPSDSESQCQGRFSSAVEPEFVRICSCFSCFFRSINRGFIIIFRMCEKEVSSDVKEEGRGNHCMGSIKHYVKKRIPILEWLPNYKWKEYFFRDLTCGFTLACIHVPQSLAFSMLANVDLVYGLYTTCFTGIVYTILGTAHVSSFGPVAIGSMITGEAVSLASGKGFSNSEIATTVTFLIGVIYMVGFLLRFGIFTIIFKKNFISAFVAGCTCHILAKSLKLLIGVKIKSHYGVFNCPLNIYNFVINLGQTNLWTLGISVVVISIFIMNMVVFKPLVAKYTKIVIPIEAITMLIVGLVSYLCDFEGKGVPVVGYVPSGLPSPILPRWELFQSVLGSAVTTALINFSSSTSMTMLFNKGLKPDQEMFAMAVANLICANFQCITIGNSMMRTRVAVTLGLKTLMSTFIASMLMLLIILYVGPLFTPMPTAVLGCVIFLSTSLLLLDRAKEVIPICRKSWEDAFLYCATFLVTFFGDVMFGLLVGGLLALKQILKDVPKEEIIVDKTPESEKLLDEQQNKPKLASV</sequence>
<feature type="transmembrane region" description="Helical" evidence="5">
    <location>
        <begin position="427"/>
        <end position="445"/>
    </location>
</feature>
<keyword evidence="3 5" id="KW-1133">Transmembrane helix</keyword>
<dbReference type="GO" id="GO:0016020">
    <property type="term" value="C:membrane"/>
    <property type="evidence" value="ECO:0007669"/>
    <property type="project" value="UniProtKB-SubCell"/>
</dbReference>
<feature type="transmembrane region" description="Helical" evidence="5">
    <location>
        <begin position="367"/>
        <end position="386"/>
    </location>
</feature>
<dbReference type="Proteomes" id="UP001152798">
    <property type="component" value="Chromosome 6"/>
</dbReference>
<feature type="transmembrane region" description="Helical" evidence="5">
    <location>
        <begin position="174"/>
        <end position="192"/>
    </location>
</feature>
<feature type="transmembrane region" description="Helical" evidence="5">
    <location>
        <begin position="255"/>
        <end position="273"/>
    </location>
</feature>
<evidence type="ECO:0000256" key="1">
    <source>
        <dbReference type="ARBA" id="ARBA00004141"/>
    </source>
</evidence>
<reference evidence="7" key="1">
    <citation type="submission" date="2022-01" db="EMBL/GenBank/DDBJ databases">
        <authorList>
            <person name="King R."/>
        </authorList>
    </citation>
    <scope>NUCLEOTIDE SEQUENCE</scope>
</reference>
<evidence type="ECO:0000256" key="2">
    <source>
        <dbReference type="ARBA" id="ARBA00022692"/>
    </source>
</evidence>
<evidence type="ECO:0000313" key="8">
    <source>
        <dbReference type="Proteomes" id="UP001152798"/>
    </source>
</evidence>
<organism evidence="7 8">
    <name type="scientific">Nezara viridula</name>
    <name type="common">Southern green stink bug</name>
    <name type="synonym">Cimex viridulus</name>
    <dbReference type="NCBI Taxonomy" id="85310"/>
    <lineage>
        <taxon>Eukaryota</taxon>
        <taxon>Metazoa</taxon>
        <taxon>Ecdysozoa</taxon>
        <taxon>Arthropoda</taxon>
        <taxon>Hexapoda</taxon>
        <taxon>Insecta</taxon>
        <taxon>Pterygota</taxon>
        <taxon>Neoptera</taxon>
        <taxon>Paraneoptera</taxon>
        <taxon>Hemiptera</taxon>
        <taxon>Heteroptera</taxon>
        <taxon>Panheteroptera</taxon>
        <taxon>Pentatomomorpha</taxon>
        <taxon>Pentatomoidea</taxon>
        <taxon>Pentatomidae</taxon>
        <taxon>Pentatominae</taxon>
        <taxon>Nezara</taxon>
    </lineage>
</organism>
<feature type="domain" description="SLC26A/SulP transporter" evidence="6">
    <location>
        <begin position="93"/>
        <end position="468"/>
    </location>
</feature>
<dbReference type="EMBL" id="OV725082">
    <property type="protein sequence ID" value="CAH1405944.1"/>
    <property type="molecule type" value="Genomic_DNA"/>
</dbReference>
<accession>A0A9P0HPN1</accession>
<evidence type="ECO:0000256" key="4">
    <source>
        <dbReference type="ARBA" id="ARBA00023136"/>
    </source>
</evidence>
<gene>
    <name evidence="7" type="ORF">NEZAVI_LOCUS13999</name>
</gene>
<evidence type="ECO:0000256" key="3">
    <source>
        <dbReference type="ARBA" id="ARBA00022989"/>
    </source>
</evidence>
<feature type="transmembrane region" description="Helical" evidence="5">
    <location>
        <begin position="285"/>
        <end position="303"/>
    </location>
</feature>
<feature type="transmembrane region" description="Helical" evidence="5">
    <location>
        <begin position="398"/>
        <end position="421"/>
    </location>
</feature>
<keyword evidence="8" id="KW-1185">Reference proteome</keyword>
<keyword evidence="2 5" id="KW-0812">Transmembrane</keyword>
<dbReference type="Pfam" id="PF00916">
    <property type="entry name" value="Sulfate_transp"/>
    <property type="match status" value="1"/>
</dbReference>
<dbReference type="GO" id="GO:0055085">
    <property type="term" value="P:transmembrane transport"/>
    <property type="evidence" value="ECO:0007669"/>
    <property type="project" value="InterPro"/>
</dbReference>
<protein>
    <recommendedName>
        <fullName evidence="6">SLC26A/SulP transporter domain-containing protein</fullName>
    </recommendedName>
</protein>
<dbReference type="PANTHER" id="PTHR11814">
    <property type="entry name" value="SULFATE TRANSPORTER"/>
    <property type="match status" value="1"/>
</dbReference>
<feature type="transmembrane region" description="Helical" evidence="5">
    <location>
        <begin position="465"/>
        <end position="489"/>
    </location>
</feature>
<dbReference type="OrthoDB" id="288203at2759"/>
<feature type="transmembrane region" description="Helical" evidence="5">
    <location>
        <begin position="122"/>
        <end position="139"/>
    </location>
</feature>
<comment type="subcellular location">
    <subcellularLocation>
        <location evidence="1">Membrane</location>
        <topology evidence="1">Multi-pass membrane protein</topology>
    </subcellularLocation>
</comment>
<dbReference type="AlphaFoldDB" id="A0A9P0HPN1"/>
<dbReference type="InterPro" id="IPR011547">
    <property type="entry name" value="SLC26A/SulP_dom"/>
</dbReference>
<keyword evidence="4 5" id="KW-0472">Membrane</keyword>
<evidence type="ECO:0000259" key="6">
    <source>
        <dbReference type="Pfam" id="PF00916"/>
    </source>
</evidence>
<dbReference type="InterPro" id="IPR001902">
    <property type="entry name" value="SLC26A/SulP_fam"/>
</dbReference>
<evidence type="ECO:0000313" key="7">
    <source>
        <dbReference type="EMBL" id="CAH1405944.1"/>
    </source>
</evidence>
<proteinExistence type="predicted"/>